<dbReference type="Proteomes" id="UP000249661">
    <property type="component" value="Unassembled WGS sequence"/>
</dbReference>
<keyword evidence="2" id="KW-1185">Reference proteome</keyword>
<name>A0ACD1HMK6_9EURO</name>
<evidence type="ECO:0000313" key="2">
    <source>
        <dbReference type="Proteomes" id="UP000249661"/>
    </source>
</evidence>
<proteinExistence type="predicted"/>
<protein>
    <submittedName>
        <fullName evidence="1">Uncharacterized protein</fullName>
    </submittedName>
</protein>
<organism evidence="1 2">
    <name type="scientific">Aspergillus aculeatinus CBS 121060</name>
    <dbReference type="NCBI Taxonomy" id="1448322"/>
    <lineage>
        <taxon>Eukaryota</taxon>
        <taxon>Fungi</taxon>
        <taxon>Dikarya</taxon>
        <taxon>Ascomycota</taxon>
        <taxon>Pezizomycotina</taxon>
        <taxon>Eurotiomycetes</taxon>
        <taxon>Eurotiomycetidae</taxon>
        <taxon>Eurotiales</taxon>
        <taxon>Aspergillaceae</taxon>
        <taxon>Aspergillus</taxon>
        <taxon>Aspergillus subgen. Circumdati</taxon>
    </lineage>
</organism>
<sequence length="736" mass="81479">RIAKMNPTPGGKLPATLSQDDLRNENSSKAYKILGAADIPSRDEYPSRDDKRRSKKPTFRRSPEVKSQKSGSFVPFPTAGSESTLPPAHLRLRASSPLLGQEYRLEDTALPTIPIASKRLHLTGSSSALLSYFTSKESTTDSNPSLGVATSSSGNNENRKSESRQHAEPRHGLKQPKESMRDSRKKMRPPRIDLSMLFPKPRANAAPLLSPQRMVDSPSPISVTFEQATTNPEDTQTQDSSQKPSKTPHHPKASILKVANHHAQEPSTKYKMRSSDWSDSSFEKTVRTNEMDLALQRYSDMEHTARPSERLHAQSQSRDNHVLKRDSKSTEQDSRDLSSNNSVSGWSRESYLSPKTRLPSKAYRASNAGHNGANAKSSMPKKTSKSTLRTADLNQSSVLCLSSSEDEEEDDDETYPKGHSDASARNSVATYGECEPEICTASAAHTTRGTLRDIDRPISGISRGSQYSQRNQSLRRNPSMSSAGRSSTATRKSQSRRSSGIPTISEPEFFHGDPIFSQSKTAPRTRNSMTAQKEANRRSRVIAVTRQEEHLLEAMRQRQGKITPSLFNEVRVPEPDQGSMLSVPSRDSFYGTDMSFLRLSPAVSAMSSQTTQQSDREGLVFQSSSSDGEQKTVWSFPSPRTSLAYSESLPSPVTSGASPVTPTHPLQRFSALPTQKPPPMRPPPAVPKSQRRHSRRRTDSSEAIILEESNEVPQSDDFPIWAIRWNNENSNVTAVH</sequence>
<accession>A0ACD1HMK6</accession>
<evidence type="ECO:0000313" key="1">
    <source>
        <dbReference type="EMBL" id="RAH74805.1"/>
    </source>
</evidence>
<dbReference type="EMBL" id="KZ824934">
    <property type="protein sequence ID" value="RAH74805.1"/>
    <property type="molecule type" value="Genomic_DNA"/>
</dbReference>
<gene>
    <name evidence="1" type="ORF">BO66DRAFT_311759</name>
</gene>
<reference evidence="1" key="1">
    <citation type="submission" date="2018-02" db="EMBL/GenBank/DDBJ databases">
        <title>The genomes of Aspergillus section Nigri reveals drivers in fungal speciation.</title>
        <authorList>
            <consortium name="DOE Joint Genome Institute"/>
            <person name="Vesth T.C."/>
            <person name="Nybo J."/>
            <person name="Theobald S."/>
            <person name="Brandl J."/>
            <person name="Frisvad J.C."/>
            <person name="Nielsen K.F."/>
            <person name="Lyhne E.K."/>
            <person name="Kogle M.E."/>
            <person name="Kuo A."/>
            <person name="Riley R."/>
            <person name="Clum A."/>
            <person name="Nolan M."/>
            <person name="Lipzen A."/>
            <person name="Salamov A."/>
            <person name="Henrissat B."/>
            <person name="Wiebenga A."/>
            <person name="De vries R.P."/>
            <person name="Grigoriev I.V."/>
            <person name="Mortensen U.H."/>
            <person name="Andersen M.R."/>
            <person name="Baker S.E."/>
        </authorList>
    </citation>
    <scope>NUCLEOTIDE SEQUENCE</scope>
    <source>
        <strain evidence="1">CBS 121060</strain>
    </source>
</reference>
<feature type="non-terminal residue" evidence="1">
    <location>
        <position position="1"/>
    </location>
</feature>